<evidence type="ECO:0000313" key="2">
    <source>
        <dbReference type="Proteomes" id="UP001202328"/>
    </source>
</evidence>
<evidence type="ECO:0000313" key="1">
    <source>
        <dbReference type="EMBL" id="KAI3960220.1"/>
    </source>
</evidence>
<proteinExistence type="predicted"/>
<protein>
    <submittedName>
        <fullName evidence="1">Uncharacterized protein</fullName>
    </submittedName>
</protein>
<reference evidence="1" key="1">
    <citation type="submission" date="2022-04" db="EMBL/GenBank/DDBJ databases">
        <title>A functionally conserved STORR gene fusion in Papaver species that diverged 16.8 million years ago.</title>
        <authorList>
            <person name="Catania T."/>
        </authorList>
    </citation>
    <scope>NUCLEOTIDE SEQUENCE</scope>
    <source>
        <strain evidence="1">S-188037</strain>
    </source>
</reference>
<keyword evidence="2" id="KW-1185">Reference proteome</keyword>
<gene>
    <name evidence="1" type="ORF">MKW98_016944</name>
</gene>
<accession>A0AAD4TK33</accession>
<dbReference type="AlphaFoldDB" id="A0AAD4TK33"/>
<name>A0AAD4TK33_9MAGN</name>
<comment type="caution">
    <text evidence="1">The sequence shown here is derived from an EMBL/GenBank/DDBJ whole genome shotgun (WGS) entry which is preliminary data.</text>
</comment>
<dbReference type="Proteomes" id="UP001202328">
    <property type="component" value="Unassembled WGS sequence"/>
</dbReference>
<dbReference type="EMBL" id="JAJJMB010000948">
    <property type="protein sequence ID" value="KAI3960220.1"/>
    <property type="molecule type" value="Genomic_DNA"/>
</dbReference>
<sequence length="109" mass="12721">MKAGNPGKYYINPSEKLMSLASHWKVVEHEDAIELIFDEAVFGDIPLFGRCYNNQAIGDSENNYDKYGYIMNTDHLDARKMDYEIKDGFSKFHIPKIKVEEKKKKKKKN</sequence>
<organism evidence="1 2">
    <name type="scientific">Papaver atlanticum</name>
    <dbReference type="NCBI Taxonomy" id="357466"/>
    <lineage>
        <taxon>Eukaryota</taxon>
        <taxon>Viridiplantae</taxon>
        <taxon>Streptophyta</taxon>
        <taxon>Embryophyta</taxon>
        <taxon>Tracheophyta</taxon>
        <taxon>Spermatophyta</taxon>
        <taxon>Magnoliopsida</taxon>
        <taxon>Ranunculales</taxon>
        <taxon>Papaveraceae</taxon>
        <taxon>Papaveroideae</taxon>
        <taxon>Papaver</taxon>
    </lineage>
</organism>